<name>A0A0A9CVH2_ARUDO</name>
<accession>A0A0A9CVH2</accession>
<evidence type="ECO:0000313" key="1">
    <source>
        <dbReference type="EMBL" id="JAD78433.1"/>
    </source>
</evidence>
<sequence>MILGLEFIRRITIAARVVQTHPVVHYLLPLPDEQLHQLPHFPGWVLAQAIHMPADVRVLESLVGDVHVRQVLQQTHQLVLQLVGVLQEVPDR</sequence>
<reference evidence="1" key="1">
    <citation type="submission" date="2014-09" db="EMBL/GenBank/DDBJ databases">
        <authorList>
            <person name="Magalhaes I.L.F."/>
            <person name="Oliveira U."/>
            <person name="Santos F.R."/>
            <person name="Vidigal T.H.D.A."/>
            <person name="Brescovit A.D."/>
            <person name="Santos A.J."/>
        </authorList>
    </citation>
    <scope>NUCLEOTIDE SEQUENCE</scope>
    <source>
        <tissue evidence="1">Shoot tissue taken approximately 20 cm above the soil surface</tissue>
    </source>
</reference>
<proteinExistence type="predicted"/>
<dbReference type="EMBL" id="GBRH01219462">
    <property type="protein sequence ID" value="JAD78433.1"/>
    <property type="molecule type" value="Transcribed_RNA"/>
</dbReference>
<dbReference type="AlphaFoldDB" id="A0A0A9CVH2"/>
<protein>
    <submittedName>
        <fullName evidence="1">Uncharacterized protein</fullName>
    </submittedName>
</protein>
<reference evidence="1" key="2">
    <citation type="journal article" date="2015" name="Data Brief">
        <title>Shoot transcriptome of the giant reed, Arundo donax.</title>
        <authorList>
            <person name="Barrero R.A."/>
            <person name="Guerrero F.D."/>
            <person name="Moolhuijzen P."/>
            <person name="Goolsby J.A."/>
            <person name="Tidwell J."/>
            <person name="Bellgard S.E."/>
            <person name="Bellgard M.I."/>
        </authorList>
    </citation>
    <scope>NUCLEOTIDE SEQUENCE</scope>
    <source>
        <tissue evidence="1">Shoot tissue taken approximately 20 cm above the soil surface</tissue>
    </source>
</reference>
<organism evidence="1">
    <name type="scientific">Arundo donax</name>
    <name type="common">Giant reed</name>
    <name type="synonym">Donax arundinaceus</name>
    <dbReference type="NCBI Taxonomy" id="35708"/>
    <lineage>
        <taxon>Eukaryota</taxon>
        <taxon>Viridiplantae</taxon>
        <taxon>Streptophyta</taxon>
        <taxon>Embryophyta</taxon>
        <taxon>Tracheophyta</taxon>
        <taxon>Spermatophyta</taxon>
        <taxon>Magnoliopsida</taxon>
        <taxon>Liliopsida</taxon>
        <taxon>Poales</taxon>
        <taxon>Poaceae</taxon>
        <taxon>PACMAD clade</taxon>
        <taxon>Arundinoideae</taxon>
        <taxon>Arundineae</taxon>
        <taxon>Arundo</taxon>
    </lineage>
</organism>